<reference evidence="1" key="2">
    <citation type="journal article" date="2015" name="Fish Shellfish Immunol.">
        <title>Early steps in the European eel (Anguilla anguilla)-Vibrio vulnificus interaction in the gills: Role of the RtxA13 toxin.</title>
        <authorList>
            <person name="Callol A."/>
            <person name="Pajuelo D."/>
            <person name="Ebbesson L."/>
            <person name="Teles M."/>
            <person name="MacKenzie S."/>
            <person name="Amaro C."/>
        </authorList>
    </citation>
    <scope>NUCLEOTIDE SEQUENCE</scope>
</reference>
<name>A0A0E9QNZ3_ANGAN</name>
<proteinExistence type="predicted"/>
<protein>
    <submittedName>
        <fullName evidence="1">Uncharacterized protein</fullName>
    </submittedName>
</protein>
<sequence length="57" mass="6453">MASIKCTRPKVSILIDESTTLSKKSCLVVYIRASVQNSDPLTFSWMSLSWSRQQQMA</sequence>
<dbReference type="AlphaFoldDB" id="A0A0E9QNZ3"/>
<evidence type="ECO:0000313" key="1">
    <source>
        <dbReference type="EMBL" id="JAH18651.1"/>
    </source>
</evidence>
<organism evidence="1">
    <name type="scientific">Anguilla anguilla</name>
    <name type="common">European freshwater eel</name>
    <name type="synonym">Muraena anguilla</name>
    <dbReference type="NCBI Taxonomy" id="7936"/>
    <lineage>
        <taxon>Eukaryota</taxon>
        <taxon>Metazoa</taxon>
        <taxon>Chordata</taxon>
        <taxon>Craniata</taxon>
        <taxon>Vertebrata</taxon>
        <taxon>Euteleostomi</taxon>
        <taxon>Actinopterygii</taxon>
        <taxon>Neopterygii</taxon>
        <taxon>Teleostei</taxon>
        <taxon>Anguilliformes</taxon>
        <taxon>Anguillidae</taxon>
        <taxon>Anguilla</taxon>
    </lineage>
</organism>
<dbReference type="EMBL" id="GBXM01089926">
    <property type="protein sequence ID" value="JAH18651.1"/>
    <property type="molecule type" value="Transcribed_RNA"/>
</dbReference>
<reference evidence="1" key="1">
    <citation type="submission" date="2014-11" db="EMBL/GenBank/DDBJ databases">
        <authorList>
            <person name="Amaro Gonzalez C."/>
        </authorList>
    </citation>
    <scope>NUCLEOTIDE SEQUENCE</scope>
</reference>
<accession>A0A0E9QNZ3</accession>